<dbReference type="RefSeq" id="WP_092479738.1">
    <property type="nucleotide sequence ID" value="NZ_FOXW01000002.1"/>
</dbReference>
<gene>
    <name evidence="5" type="ORF">SAMN04488506_0671</name>
</gene>
<feature type="compositionally biased region" description="Basic and acidic residues" evidence="2">
    <location>
        <begin position="440"/>
        <end position="455"/>
    </location>
</feature>
<keyword evidence="5" id="KW-0067">ATP-binding</keyword>
<name>A0A1I5VYS3_9LACT</name>
<reference evidence="5 6" key="1">
    <citation type="submission" date="2016-10" db="EMBL/GenBank/DDBJ databases">
        <authorList>
            <person name="de Groot N.N."/>
        </authorList>
    </citation>
    <scope>NUCLEOTIDE SEQUENCE [LARGE SCALE GENOMIC DNA]</scope>
    <source>
        <strain evidence="5 6">DSM 20581</strain>
    </source>
</reference>
<dbReference type="Proteomes" id="UP000199136">
    <property type="component" value="Unassembled WGS sequence"/>
</dbReference>
<dbReference type="GO" id="GO:0004386">
    <property type="term" value="F:helicase activity"/>
    <property type="evidence" value="ECO:0007669"/>
    <property type="project" value="UniProtKB-KW"/>
</dbReference>
<organism evidence="5 6">
    <name type="scientific">Desemzia incerta</name>
    <dbReference type="NCBI Taxonomy" id="82801"/>
    <lineage>
        <taxon>Bacteria</taxon>
        <taxon>Bacillati</taxon>
        <taxon>Bacillota</taxon>
        <taxon>Bacilli</taxon>
        <taxon>Lactobacillales</taxon>
        <taxon>Carnobacteriaceae</taxon>
        <taxon>Desemzia</taxon>
    </lineage>
</organism>
<protein>
    <submittedName>
        <fullName evidence="5">Replicative DNA helicase loader DnaB</fullName>
    </submittedName>
</protein>
<evidence type="ECO:0000313" key="6">
    <source>
        <dbReference type="Proteomes" id="UP000199136"/>
    </source>
</evidence>
<dbReference type="AlphaFoldDB" id="A0A1I5VYS3"/>
<keyword evidence="5" id="KW-0378">Hydrolase</keyword>
<dbReference type="EMBL" id="FOXW01000002">
    <property type="protein sequence ID" value="SFQ12674.1"/>
    <property type="molecule type" value="Genomic_DNA"/>
</dbReference>
<feature type="domain" description="DnaB/C C-terminal" evidence="3">
    <location>
        <begin position="328"/>
        <end position="400"/>
    </location>
</feature>
<dbReference type="STRING" id="82801.SAMN04488506_0671"/>
<dbReference type="OrthoDB" id="2082007at2"/>
<keyword evidence="5" id="KW-0547">Nucleotide-binding</keyword>
<proteinExistence type="inferred from homology"/>
<dbReference type="InterPro" id="IPR058660">
    <property type="entry name" value="WHD_DnaB"/>
</dbReference>
<sequence length="482" mass="56040">MSYPWKNLSPKDGFMVRQSSLLSDIDQQILTFLYQPLIGSTAYSLYMTLWTETEKDTYWSEGILHAELLALLNIGMPEVYQARIRLEAIGLLKTFVQTEPEKLYVYELQKPQSSKAFFEEDLFSLLLLERVGERKFKQLRNRFSVEPVDQNSFLEITRSFLDVYHLNTNQIKQHEELFKTSGTLIGDASTSKITLDSDSFDWNFFFNSLNQHYVNRSSVTADIRETILTLHHMYGVDELAMQQYILEASDINTGTIDARLLKKNVVDDFHRKTNEKVQLNDVVQQEMEEIATTQVQHQQNLKGQGFSDYDIAIIESSHQYSPAEFMRSIKEQKNGYISKPEEWTLEDVVKKSRLPNAVINILIHYILVIQGNVVFEKGLAYKISNDWAQNKITTPEAALKKVRDMYQENADKYKKNQERKQAAGSRSNNSYSRNKHTVRKEKLPEWAKEGYKAPEETAISPEVEKQLQERLARIRNMQKEGE</sequence>
<keyword evidence="6" id="KW-1185">Reference proteome</keyword>
<comment type="similarity">
    <text evidence="1">Belongs to the DnaB/DnaD family.</text>
</comment>
<dbReference type="InterPro" id="IPR006343">
    <property type="entry name" value="DnaB/C_C"/>
</dbReference>
<evidence type="ECO:0000313" key="5">
    <source>
        <dbReference type="EMBL" id="SFQ12674.1"/>
    </source>
</evidence>
<keyword evidence="5" id="KW-0347">Helicase</keyword>
<dbReference type="Pfam" id="PF25888">
    <property type="entry name" value="WHD_DnaB"/>
    <property type="match status" value="1"/>
</dbReference>
<evidence type="ECO:0000259" key="3">
    <source>
        <dbReference type="Pfam" id="PF07261"/>
    </source>
</evidence>
<feature type="domain" description="Replicative helicase loading/DNA remodeling protein DnaB N-terminal winged helix" evidence="4">
    <location>
        <begin position="9"/>
        <end position="257"/>
    </location>
</feature>
<evidence type="ECO:0000256" key="2">
    <source>
        <dbReference type="SAM" id="MobiDB-lite"/>
    </source>
</evidence>
<evidence type="ECO:0000256" key="1">
    <source>
        <dbReference type="ARBA" id="ARBA00093462"/>
    </source>
</evidence>
<feature type="compositionally biased region" description="Basic and acidic residues" evidence="2">
    <location>
        <begin position="412"/>
        <end position="421"/>
    </location>
</feature>
<dbReference type="Pfam" id="PF07261">
    <property type="entry name" value="DnaB_2"/>
    <property type="match status" value="1"/>
</dbReference>
<feature type="region of interest" description="Disordered" evidence="2">
    <location>
        <begin position="412"/>
        <end position="464"/>
    </location>
</feature>
<evidence type="ECO:0000259" key="4">
    <source>
        <dbReference type="Pfam" id="PF25888"/>
    </source>
</evidence>
<accession>A0A1I5VYS3</accession>